<keyword evidence="3 7" id="KW-0863">Zinc-finger</keyword>
<dbReference type="GO" id="GO:0005737">
    <property type="term" value="C:cytoplasm"/>
    <property type="evidence" value="ECO:0007669"/>
    <property type="project" value="TreeGrafter"/>
</dbReference>
<feature type="zinc finger region" description="CR-type" evidence="7">
    <location>
        <begin position="259"/>
        <end position="340"/>
    </location>
</feature>
<dbReference type="OrthoDB" id="10256793at2759"/>
<dbReference type="GO" id="GO:0031072">
    <property type="term" value="F:heat shock protein binding"/>
    <property type="evidence" value="ECO:0007669"/>
    <property type="project" value="InterPro"/>
</dbReference>
<evidence type="ECO:0000313" key="12">
    <source>
        <dbReference type="Proteomes" id="UP000237481"/>
    </source>
</evidence>
<dbReference type="SMART" id="SM00271">
    <property type="entry name" value="DnaJ"/>
    <property type="match status" value="1"/>
</dbReference>
<dbReference type="HAMAP" id="MF_01152">
    <property type="entry name" value="DnaJ"/>
    <property type="match status" value="1"/>
</dbReference>
<dbReference type="PROSITE" id="PS00636">
    <property type="entry name" value="DNAJ_1"/>
    <property type="match status" value="1"/>
</dbReference>
<evidence type="ECO:0000256" key="4">
    <source>
        <dbReference type="ARBA" id="ARBA00022833"/>
    </source>
</evidence>
<dbReference type="PANTHER" id="PTHR43096:SF52">
    <property type="entry name" value="DNAJ HOMOLOG 1, MITOCHONDRIAL-RELATED"/>
    <property type="match status" value="1"/>
</dbReference>
<evidence type="ECO:0000256" key="1">
    <source>
        <dbReference type="ARBA" id="ARBA00022723"/>
    </source>
</evidence>
<proteinExistence type="inferred from homology"/>
<feature type="non-terminal residue" evidence="11">
    <location>
        <position position="1"/>
    </location>
</feature>
<evidence type="ECO:0000256" key="5">
    <source>
        <dbReference type="ARBA" id="ARBA00023186"/>
    </source>
</evidence>
<keyword evidence="4 7" id="KW-0862">Zinc</keyword>
<evidence type="ECO:0000256" key="3">
    <source>
        <dbReference type="ARBA" id="ARBA00022771"/>
    </source>
</evidence>
<sequence length="569" mass="60427">RSHPDNRIDEQALDCVVILRPWASSDELLRLSMNSSLLTKAAAPARVLAQCQFASRPKLRECISKGARIHTTAFRVGSRDRSTSPRQHKLPPSRRSFHATNSLAQIDPYKALGVSKSATAAEIKKAYYGLAKKYHPDTNKDATAKDRFADVQSAYEILSDPKKKEQYDQFGAAGFDPSGGPAPGGDPFGGAGNPFSGFGGQGGFGGGFNFEDIFSAFTGQQGPFGGRRGARGSPFQQEILVGDNIEVQSSITFMEAAKGTSKTINVTPQVACGTCTGSGLKPGTQKSPCKACNGTGTRLHFMQGGFQMASTCGTCDGTGSTIPKGSECRTCSGNGVVRERKTITVDIPAGIEDGMRLRVDGAGDAPVTGRSADPSTRTQRGDLYVFVRVAKDPKFSREGSNILYTANIPLTTALLGGQVSIPTLDGAVNVKVATGTNTGDKMTLSGMGMKRLGARRGGSGDLRVEFRVNMPKYLSANQRTIVEMLADEMGDKSARRVMNVSSPSSQVDPSDPEAHKNEGFLKSMWHTLTNHPAHQKDGAEGEQSGTTREDKKPSKPDEAPKKSSDSGSG</sequence>
<dbReference type="Pfam" id="PF00226">
    <property type="entry name" value="DnaJ"/>
    <property type="match status" value="1"/>
</dbReference>
<feature type="compositionally biased region" description="Gly residues" evidence="8">
    <location>
        <begin position="181"/>
        <end position="196"/>
    </location>
</feature>
<feature type="domain" description="J" evidence="9">
    <location>
        <begin position="107"/>
        <end position="171"/>
    </location>
</feature>
<comment type="caution">
    <text evidence="11">The sequence shown here is derived from an EMBL/GenBank/DDBJ whole genome shotgun (WGS) entry which is preliminary data.</text>
</comment>
<feature type="compositionally biased region" description="Low complexity" evidence="8">
    <location>
        <begin position="500"/>
        <end position="509"/>
    </location>
</feature>
<dbReference type="Pfam" id="PF01556">
    <property type="entry name" value="DnaJ_C"/>
    <property type="match status" value="1"/>
</dbReference>
<dbReference type="Pfam" id="PF00684">
    <property type="entry name" value="DnaJ_CXXCXGXG"/>
    <property type="match status" value="1"/>
</dbReference>
<feature type="domain" description="CR-type" evidence="10">
    <location>
        <begin position="259"/>
        <end position="340"/>
    </location>
</feature>
<dbReference type="GO" id="GO:0042026">
    <property type="term" value="P:protein refolding"/>
    <property type="evidence" value="ECO:0007669"/>
    <property type="project" value="TreeGrafter"/>
</dbReference>
<feature type="region of interest" description="Disordered" evidence="8">
    <location>
        <begin position="497"/>
        <end position="569"/>
    </location>
</feature>
<evidence type="ECO:0000259" key="9">
    <source>
        <dbReference type="PROSITE" id="PS50076"/>
    </source>
</evidence>
<dbReference type="CDD" id="cd10747">
    <property type="entry name" value="DnaJ_C"/>
    <property type="match status" value="1"/>
</dbReference>
<evidence type="ECO:0000313" key="11">
    <source>
        <dbReference type="EMBL" id="POR36206.1"/>
    </source>
</evidence>
<dbReference type="InterPro" id="IPR012724">
    <property type="entry name" value="DnaJ"/>
</dbReference>
<reference evidence="11 12" key="1">
    <citation type="submission" date="2018-01" db="EMBL/GenBank/DDBJ databases">
        <title>Harnessing the power of phylogenomics to disentangle the directionality and signatures of interkingdom host jumping in the parasitic fungal genus Tolypocladium.</title>
        <authorList>
            <person name="Quandt C.A."/>
            <person name="Patterson W."/>
            <person name="Spatafora J.W."/>
        </authorList>
    </citation>
    <scope>NUCLEOTIDE SEQUENCE [LARGE SCALE GENOMIC DNA]</scope>
    <source>
        <strain evidence="11 12">NRBC 100945</strain>
    </source>
</reference>
<dbReference type="Gene3D" id="2.10.230.10">
    <property type="entry name" value="Heat shock protein DnaJ, cysteine-rich domain"/>
    <property type="match status" value="1"/>
</dbReference>
<dbReference type="Gene3D" id="1.10.287.110">
    <property type="entry name" value="DnaJ domain"/>
    <property type="match status" value="1"/>
</dbReference>
<dbReference type="GO" id="GO:0005524">
    <property type="term" value="F:ATP binding"/>
    <property type="evidence" value="ECO:0007669"/>
    <property type="project" value="InterPro"/>
</dbReference>
<dbReference type="GO" id="GO:0051082">
    <property type="term" value="F:unfolded protein binding"/>
    <property type="evidence" value="ECO:0007669"/>
    <property type="project" value="InterPro"/>
</dbReference>
<dbReference type="CDD" id="cd10719">
    <property type="entry name" value="DnaJ_zf"/>
    <property type="match status" value="1"/>
</dbReference>
<name>A0A2S4L181_9HYPO</name>
<evidence type="ECO:0000256" key="8">
    <source>
        <dbReference type="SAM" id="MobiDB-lite"/>
    </source>
</evidence>
<gene>
    <name evidence="11" type="ORF">TPAR_03565</name>
</gene>
<dbReference type="SUPFAM" id="SSF49493">
    <property type="entry name" value="HSP40/DnaJ peptide-binding domain"/>
    <property type="match status" value="2"/>
</dbReference>
<keyword evidence="2" id="KW-0677">Repeat</keyword>
<keyword evidence="5" id="KW-0143">Chaperone</keyword>
<evidence type="ECO:0000256" key="7">
    <source>
        <dbReference type="PROSITE-ProRule" id="PRU00546"/>
    </source>
</evidence>
<dbReference type="Gene3D" id="2.60.260.20">
    <property type="entry name" value="Urease metallochaperone UreE, N-terminal domain"/>
    <property type="match status" value="2"/>
</dbReference>
<feature type="compositionally biased region" description="Basic residues" evidence="8">
    <location>
        <begin position="86"/>
        <end position="97"/>
    </location>
</feature>
<dbReference type="CDD" id="cd06257">
    <property type="entry name" value="DnaJ"/>
    <property type="match status" value="1"/>
</dbReference>
<evidence type="ECO:0000256" key="6">
    <source>
        <dbReference type="ARBA" id="ARBA00072890"/>
    </source>
</evidence>
<accession>A0A2S4L181</accession>
<feature type="region of interest" description="Disordered" evidence="8">
    <location>
        <begin position="78"/>
        <end position="99"/>
    </location>
</feature>
<dbReference type="Proteomes" id="UP000237481">
    <property type="component" value="Unassembled WGS sequence"/>
</dbReference>
<dbReference type="AlphaFoldDB" id="A0A2S4L181"/>
<feature type="region of interest" description="Disordered" evidence="8">
    <location>
        <begin position="172"/>
        <end position="196"/>
    </location>
</feature>
<keyword evidence="1 7" id="KW-0479">Metal-binding</keyword>
<dbReference type="GO" id="GO:0008270">
    <property type="term" value="F:zinc ion binding"/>
    <property type="evidence" value="ECO:0007669"/>
    <property type="project" value="UniProtKB-KW"/>
</dbReference>
<dbReference type="InterPro" id="IPR018253">
    <property type="entry name" value="DnaJ_domain_CS"/>
</dbReference>
<dbReference type="InterPro" id="IPR001305">
    <property type="entry name" value="HSP_DnaJ_Cys-rich_dom"/>
</dbReference>
<evidence type="ECO:0000259" key="10">
    <source>
        <dbReference type="PROSITE" id="PS51188"/>
    </source>
</evidence>
<dbReference type="InterPro" id="IPR008971">
    <property type="entry name" value="HSP40/DnaJ_pept-bd"/>
</dbReference>
<dbReference type="EMBL" id="PKSG01000350">
    <property type="protein sequence ID" value="POR36206.1"/>
    <property type="molecule type" value="Genomic_DNA"/>
</dbReference>
<dbReference type="PRINTS" id="PR00625">
    <property type="entry name" value="JDOMAIN"/>
</dbReference>
<dbReference type="PROSITE" id="PS50076">
    <property type="entry name" value="DNAJ_2"/>
    <property type="match status" value="1"/>
</dbReference>
<dbReference type="SUPFAM" id="SSF46565">
    <property type="entry name" value="Chaperone J-domain"/>
    <property type="match status" value="1"/>
</dbReference>
<evidence type="ECO:0000256" key="2">
    <source>
        <dbReference type="ARBA" id="ARBA00022737"/>
    </source>
</evidence>
<organism evidence="11 12">
    <name type="scientific">Tolypocladium paradoxum</name>
    <dbReference type="NCBI Taxonomy" id="94208"/>
    <lineage>
        <taxon>Eukaryota</taxon>
        <taxon>Fungi</taxon>
        <taxon>Dikarya</taxon>
        <taxon>Ascomycota</taxon>
        <taxon>Pezizomycotina</taxon>
        <taxon>Sordariomycetes</taxon>
        <taxon>Hypocreomycetidae</taxon>
        <taxon>Hypocreales</taxon>
        <taxon>Ophiocordycipitaceae</taxon>
        <taxon>Tolypocladium</taxon>
    </lineage>
</organism>
<dbReference type="FunFam" id="2.60.260.20:FF:000005">
    <property type="entry name" value="Chaperone protein dnaJ 1, mitochondrial"/>
    <property type="match status" value="1"/>
</dbReference>
<dbReference type="SUPFAM" id="SSF57938">
    <property type="entry name" value="DnaJ/Hsp40 cysteine-rich domain"/>
    <property type="match status" value="1"/>
</dbReference>
<feature type="compositionally biased region" description="Basic and acidic residues" evidence="8">
    <location>
        <begin position="547"/>
        <end position="569"/>
    </location>
</feature>
<dbReference type="InterPro" id="IPR036869">
    <property type="entry name" value="J_dom_sf"/>
</dbReference>
<dbReference type="InterPro" id="IPR036410">
    <property type="entry name" value="HSP_DnaJ_Cys-rich_dom_sf"/>
</dbReference>
<dbReference type="InterPro" id="IPR002939">
    <property type="entry name" value="DnaJ_C"/>
</dbReference>
<keyword evidence="12" id="KW-1185">Reference proteome</keyword>
<dbReference type="PANTHER" id="PTHR43096">
    <property type="entry name" value="DNAJ HOMOLOG 1, MITOCHONDRIAL-RELATED"/>
    <property type="match status" value="1"/>
</dbReference>
<dbReference type="STRING" id="94208.A0A2S4L181"/>
<dbReference type="GO" id="GO:0009408">
    <property type="term" value="P:response to heat"/>
    <property type="evidence" value="ECO:0007669"/>
    <property type="project" value="InterPro"/>
</dbReference>
<protein>
    <recommendedName>
        <fullName evidence="6">DnaJ homolog 1, mitochondrial</fullName>
    </recommendedName>
</protein>
<dbReference type="PROSITE" id="PS51188">
    <property type="entry name" value="ZF_CR"/>
    <property type="match status" value="1"/>
</dbReference>
<dbReference type="InterPro" id="IPR001623">
    <property type="entry name" value="DnaJ_domain"/>
</dbReference>
<dbReference type="FunFam" id="2.10.230.10:FF:000001">
    <property type="entry name" value="DnaJ subfamily A member 2"/>
    <property type="match status" value="1"/>
</dbReference>